<evidence type="ECO:0000256" key="3">
    <source>
        <dbReference type="ARBA" id="ARBA00023163"/>
    </source>
</evidence>
<dbReference type="Proteomes" id="UP001589667">
    <property type="component" value="Unassembled WGS sequence"/>
</dbReference>
<dbReference type="PANTHER" id="PTHR44688:SF16">
    <property type="entry name" value="DNA-BINDING TRANSCRIPTIONAL ACTIVATOR DEVR_DOSR"/>
    <property type="match status" value="1"/>
</dbReference>
<dbReference type="PROSITE" id="PS00622">
    <property type="entry name" value="HTH_LUXR_1"/>
    <property type="match status" value="1"/>
</dbReference>
<keyword evidence="2" id="KW-0238">DNA-binding</keyword>
<dbReference type="InterPro" id="IPR000792">
    <property type="entry name" value="Tscrpt_reg_LuxR_C"/>
</dbReference>
<dbReference type="PRINTS" id="PR00038">
    <property type="entry name" value="HTHLUXR"/>
</dbReference>
<keyword evidence="6" id="KW-1185">Reference proteome</keyword>
<dbReference type="PANTHER" id="PTHR44688">
    <property type="entry name" value="DNA-BINDING TRANSCRIPTIONAL ACTIVATOR DEVR_DOSR"/>
    <property type="match status" value="1"/>
</dbReference>
<comment type="caution">
    <text evidence="5">The sequence shown here is derived from an EMBL/GenBank/DDBJ whole genome shotgun (WGS) entry which is preliminary data.</text>
</comment>
<feature type="domain" description="HTH luxR-type" evidence="4">
    <location>
        <begin position="24"/>
        <end position="94"/>
    </location>
</feature>
<keyword evidence="3" id="KW-0804">Transcription</keyword>
<evidence type="ECO:0000313" key="5">
    <source>
        <dbReference type="EMBL" id="MFB9641269.1"/>
    </source>
</evidence>
<dbReference type="InterPro" id="IPR036388">
    <property type="entry name" value="WH-like_DNA-bd_sf"/>
</dbReference>
<dbReference type="RefSeq" id="WP_246192071.1">
    <property type="nucleotide sequence ID" value="NZ_BAAANI010000006.1"/>
</dbReference>
<reference evidence="5 6" key="1">
    <citation type="submission" date="2024-09" db="EMBL/GenBank/DDBJ databases">
        <authorList>
            <person name="Sun Q."/>
            <person name="Mori K."/>
        </authorList>
    </citation>
    <scope>NUCLEOTIDE SEQUENCE [LARGE SCALE GENOMIC DNA]</scope>
    <source>
        <strain evidence="5 6">JCM 14321</strain>
    </source>
</reference>
<dbReference type="PROSITE" id="PS50043">
    <property type="entry name" value="HTH_LUXR_2"/>
    <property type="match status" value="1"/>
</dbReference>
<dbReference type="EMBL" id="JBHMBL010000001">
    <property type="protein sequence ID" value="MFB9641269.1"/>
    <property type="molecule type" value="Genomic_DNA"/>
</dbReference>
<dbReference type="SUPFAM" id="SSF46894">
    <property type="entry name" value="C-terminal effector domain of the bipartite response regulators"/>
    <property type="match status" value="1"/>
</dbReference>
<proteinExistence type="predicted"/>
<dbReference type="Pfam" id="PF00196">
    <property type="entry name" value="GerE"/>
    <property type="match status" value="1"/>
</dbReference>
<evidence type="ECO:0000256" key="1">
    <source>
        <dbReference type="ARBA" id="ARBA00023015"/>
    </source>
</evidence>
<dbReference type="CDD" id="cd06170">
    <property type="entry name" value="LuxR_C_like"/>
    <property type="match status" value="1"/>
</dbReference>
<dbReference type="InterPro" id="IPR016032">
    <property type="entry name" value="Sig_transdc_resp-reg_C-effctor"/>
</dbReference>
<evidence type="ECO:0000259" key="4">
    <source>
        <dbReference type="PROSITE" id="PS50043"/>
    </source>
</evidence>
<dbReference type="Gene3D" id="1.10.10.10">
    <property type="entry name" value="Winged helix-like DNA-binding domain superfamily/Winged helix DNA-binding domain"/>
    <property type="match status" value="1"/>
</dbReference>
<gene>
    <name evidence="5" type="ORF">ACFFQV_03095</name>
</gene>
<evidence type="ECO:0000313" key="6">
    <source>
        <dbReference type="Proteomes" id="UP001589667"/>
    </source>
</evidence>
<accession>A0ABV5SLR1</accession>
<sequence length="96" mass="10489">MRLLLQPQPQPQTERTEFDWIDARVPDLAALSVGETTVLRALATGSSNTAIATALCVSERTVESHVRSIFVKLGLLQCADENRRVIAAVVWTRSAA</sequence>
<name>A0ABV5SLR1_9MICO</name>
<protein>
    <submittedName>
        <fullName evidence="5">Response regulator transcription factor</fullName>
    </submittedName>
</protein>
<keyword evidence="1" id="KW-0805">Transcription regulation</keyword>
<organism evidence="5 6">
    <name type="scientific">Agromyces lapidis</name>
    <dbReference type="NCBI Taxonomy" id="279574"/>
    <lineage>
        <taxon>Bacteria</taxon>
        <taxon>Bacillati</taxon>
        <taxon>Actinomycetota</taxon>
        <taxon>Actinomycetes</taxon>
        <taxon>Micrococcales</taxon>
        <taxon>Microbacteriaceae</taxon>
        <taxon>Agromyces</taxon>
    </lineage>
</organism>
<dbReference type="SMART" id="SM00421">
    <property type="entry name" value="HTH_LUXR"/>
    <property type="match status" value="1"/>
</dbReference>
<evidence type="ECO:0000256" key="2">
    <source>
        <dbReference type="ARBA" id="ARBA00023125"/>
    </source>
</evidence>